<keyword evidence="3" id="KW-0804">Transcription</keyword>
<dbReference type="Pfam" id="PF09339">
    <property type="entry name" value="HTH_IclR"/>
    <property type="match status" value="1"/>
</dbReference>
<evidence type="ECO:0000259" key="5">
    <source>
        <dbReference type="PROSITE" id="PS51078"/>
    </source>
</evidence>
<sequence>MKTVDKAFRVLGQFSVEKQEIGLSELARMAQLDKAATRRLLVALGEHGFVEQNEDTRKYRLGHGFLRFARIREATVPLQAAAAEVANWLCAEVGETVHVSVPGAEGMTPLAYRLPSRGHVVNMRATEMLYYHATASGMVFLAHATPSTQKRILSNPRGQVTPHTQTDLSAIQKRMAEIRQQGYAATVGTFEEGVSSLAMPFGSGAGDPRGAISIALVSNDFTTSRRVALIPKLKEAVARLERATQGAAP</sequence>
<dbReference type="InterPro" id="IPR014757">
    <property type="entry name" value="Tscrpt_reg_IclR_C"/>
</dbReference>
<dbReference type="AlphaFoldDB" id="A0A927DAC7"/>
<feature type="domain" description="IclR-ED" evidence="5">
    <location>
        <begin position="57"/>
        <end position="246"/>
    </location>
</feature>
<comment type="caution">
    <text evidence="6">The sequence shown here is derived from an EMBL/GenBank/DDBJ whole genome shotgun (WGS) entry which is preliminary data.</text>
</comment>
<dbReference type="GO" id="GO:0003700">
    <property type="term" value="F:DNA-binding transcription factor activity"/>
    <property type="evidence" value="ECO:0007669"/>
    <property type="project" value="TreeGrafter"/>
</dbReference>
<keyword evidence="1" id="KW-0805">Transcription regulation</keyword>
<dbReference type="Proteomes" id="UP000635142">
    <property type="component" value="Unassembled WGS sequence"/>
</dbReference>
<dbReference type="SUPFAM" id="SSF46785">
    <property type="entry name" value="Winged helix' DNA-binding domain"/>
    <property type="match status" value="1"/>
</dbReference>
<proteinExistence type="predicted"/>
<keyword evidence="2" id="KW-0238">DNA-binding</keyword>
<dbReference type="PANTHER" id="PTHR30136">
    <property type="entry name" value="HELIX-TURN-HELIX TRANSCRIPTIONAL REGULATOR, ICLR FAMILY"/>
    <property type="match status" value="1"/>
</dbReference>
<dbReference type="InterPro" id="IPR050707">
    <property type="entry name" value="HTH_MetabolicPath_Reg"/>
</dbReference>
<evidence type="ECO:0000256" key="3">
    <source>
        <dbReference type="ARBA" id="ARBA00023163"/>
    </source>
</evidence>
<dbReference type="GO" id="GO:0045892">
    <property type="term" value="P:negative regulation of DNA-templated transcription"/>
    <property type="evidence" value="ECO:0007669"/>
    <property type="project" value="TreeGrafter"/>
</dbReference>
<evidence type="ECO:0000313" key="7">
    <source>
        <dbReference type="Proteomes" id="UP000635142"/>
    </source>
</evidence>
<dbReference type="GO" id="GO:0003677">
    <property type="term" value="F:DNA binding"/>
    <property type="evidence" value="ECO:0007669"/>
    <property type="project" value="UniProtKB-KW"/>
</dbReference>
<dbReference type="PROSITE" id="PS51078">
    <property type="entry name" value="ICLR_ED"/>
    <property type="match status" value="1"/>
</dbReference>
<dbReference type="InterPro" id="IPR036390">
    <property type="entry name" value="WH_DNA-bd_sf"/>
</dbReference>
<dbReference type="EMBL" id="JACTAG010000003">
    <property type="protein sequence ID" value="MBD3666102.1"/>
    <property type="molecule type" value="Genomic_DNA"/>
</dbReference>
<dbReference type="RefSeq" id="WP_191077116.1">
    <property type="nucleotide sequence ID" value="NZ_JACTAG010000003.1"/>
</dbReference>
<dbReference type="PANTHER" id="PTHR30136:SF24">
    <property type="entry name" value="HTH-TYPE TRANSCRIPTIONAL REPRESSOR ALLR"/>
    <property type="match status" value="1"/>
</dbReference>
<evidence type="ECO:0000313" key="6">
    <source>
        <dbReference type="EMBL" id="MBD3666102.1"/>
    </source>
</evidence>
<organism evidence="6 7">
    <name type="scientific">Sulfitobacter aestuariivivens</name>
    <dbReference type="NCBI Taxonomy" id="2766981"/>
    <lineage>
        <taxon>Bacteria</taxon>
        <taxon>Pseudomonadati</taxon>
        <taxon>Pseudomonadota</taxon>
        <taxon>Alphaproteobacteria</taxon>
        <taxon>Rhodobacterales</taxon>
        <taxon>Roseobacteraceae</taxon>
        <taxon>Sulfitobacter</taxon>
    </lineage>
</organism>
<feature type="domain" description="HTH iclR-type" evidence="4">
    <location>
        <begin position="1"/>
        <end position="63"/>
    </location>
</feature>
<evidence type="ECO:0000259" key="4">
    <source>
        <dbReference type="PROSITE" id="PS51077"/>
    </source>
</evidence>
<protein>
    <submittedName>
        <fullName evidence="6">IclR family transcriptional regulator</fullName>
    </submittedName>
</protein>
<gene>
    <name evidence="6" type="ORF">H9Q16_19355</name>
</gene>
<keyword evidence="7" id="KW-1185">Reference proteome</keyword>
<accession>A0A927DAC7</accession>
<evidence type="ECO:0000256" key="1">
    <source>
        <dbReference type="ARBA" id="ARBA00023015"/>
    </source>
</evidence>
<reference evidence="6" key="1">
    <citation type="submission" date="2020-08" db="EMBL/GenBank/DDBJ databases">
        <title>Sulfitobacter aestuariivivens sp. nov., isolated from a tidal flat.</title>
        <authorList>
            <person name="Park S."/>
            <person name="Yoon J.-H."/>
        </authorList>
    </citation>
    <scope>NUCLEOTIDE SEQUENCE</scope>
    <source>
        <strain evidence="6">TSTF-M16</strain>
    </source>
</reference>
<dbReference type="Pfam" id="PF01614">
    <property type="entry name" value="IclR_C"/>
    <property type="match status" value="1"/>
</dbReference>
<dbReference type="PROSITE" id="PS51077">
    <property type="entry name" value="HTH_ICLR"/>
    <property type="match status" value="1"/>
</dbReference>
<dbReference type="Gene3D" id="1.10.10.10">
    <property type="entry name" value="Winged helix-like DNA-binding domain superfamily/Winged helix DNA-binding domain"/>
    <property type="match status" value="1"/>
</dbReference>
<dbReference type="InterPro" id="IPR036388">
    <property type="entry name" value="WH-like_DNA-bd_sf"/>
</dbReference>
<dbReference type="SMART" id="SM00346">
    <property type="entry name" value="HTH_ICLR"/>
    <property type="match status" value="1"/>
</dbReference>
<dbReference type="InterPro" id="IPR029016">
    <property type="entry name" value="GAF-like_dom_sf"/>
</dbReference>
<dbReference type="InterPro" id="IPR005471">
    <property type="entry name" value="Tscrpt_reg_IclR_N"/>
</dbReference>
<evidence type="ECO:0000256" key="2">
    <source>
        <dbReference type="ARBA" id="ARBA00023125"/>
    </source>
</evidence>
<name>A0A927DAC7_9RHOB</name>
<dbReference type="Gene3D" id="3.30.450.40">
    <property type="match status" value="1"/>
</dbReference>
<dbReference type="SUPFAM" id="SSF55781">
    <property type="entry name" value="GAF domain-like"/>
    <property type="match status" value="1"/>
</dbReference>